<name>A0ABQ7GM89_DUNSA</name>
<dbReference type="Proteomes" id="UP000815325">
    <property type="component" value="Unassembled WGS sequence"/>
</dbReference>
<organism evidence="1 2">
    <name type="scientific">Dunaliella salina</name>
    <name type="common">Green alga</name>
    <name type="synonym">Protococcus salinus</name>
    <dbReference type="NCBI Taxonomy" id="3046"/>
    <lineage>
        <taxon>Eukaryota</taxon>
        <taxon>Viridiplantae</taxon>
        <taxon>Chlorophyta</taxon>
        <taxon>core chlorophytes</taxon>
        <taxon>Chlorophyceae</taxon>
        <taxon>CS clade</taxon>
        <taxon>Chlamydomonadales</taxon>
        <taxon>Dunaliellaceae</taxon>
        <taxon>Dunaliella</taxon>
    </lineage>
</organism>
<accession>A0ABQ7GM89</accession>
<evidence type="ECO:0000313" key="2">
    <source>
        <dbReference type="Proteomes" id="UP000815325"/>
    </source>
</evidence>
<keyword evidence="2" id="KW-1185">Reference proteome</keyword>
<gene>
    <name evidence="1" type="ORF">DUNSADRAFT_6951</name>
</gene>
<protein>
    <submittedName>
        <fullName evidence="1">Uncharacterized protein</fullName>
    </submittedName>
</protein>
<sequence length="140" mass="14357">MACMQVAVQMLGACSQEVQAGEVVEVMARHDTYAMSFELQALSSMPSAPKSWDPAATSAAAAEAGAGGVGSSHHISGADPVWLAEYSALKTLNGHIGKAGAQDPLIFRRLARNALSLAARPGEFGIAPNQASALAAQFCS</sequence>
<dbReference type="EMBL" id="MU069691">
    <property type="protein sequence ID" value="KAF5835725.1"/>
    <property type="molecule type" value="Genomic_DNA"/>
</dbReference>
<proteinExistence type="predicted"/>
<comment type="caution">
    <text evidence="1">The sequence shown here is derived from an EMBL/GenBank/DDBJ whole genome shotgun (WGS) entry which is preliminary data.</text>
</comment>
<reference evidence="1" key="1">
    <citation type="submission" date="2017-08" db="EMBL/GenBank/DDBJ databases">
        <authorList>
            <person name="Polle J.E."/>
            <person name="Barry K."/>
            <person name="Cushman J."/>
            <person name="Schmutz J."/>
            <person name="Tran D."/>
            <person name="Hathwaick L.T."/>
            <person name="Yim W.C."/>
            <person name="Jenkins J."/>
            <person name="Mckie-Krisberg Z.M."/>
            <person name="Prochnik S."/>
            <person name="Lindquist E."/>
            <person name="Dockter R.B."/>
            <person name="Adam C."/>
            <person name="Molina H."/>
            <person name="Bunkerborg J."/>
            <person name="Jin E."/>
            <person name="Buchheim M."/>
            <person name="Magnuson J."/>
        </authorList>
    </citation>
    <scope>NUCLEOTIDE SEQUENCE</scope>
    <source>
        <strain evidence="1">CCAP 19/18</strain>
    </source>
</reference>
<evidence type="ECO:0000313" key="1">
    <source>
        <dbReference type="EMBL" id="KAF5835725.1"/>
    </source>
</evidence>